<dbReference type="PANTHER" id="PTHR30106:SF2">
    <property type="entry name" value="UPF0324 INNER MEMBRANE PROTEIN YEIH"/>
    <property type="match status" value="1"/>
</dbReference>
<evidence type="ECO:0000256" key="6">
    <source>
        <dbReference type="ARBA" id="ARBA00023136"/>
    </source>
</evidence>
<dbReference type="EMBL" id="VWPK01000008">
    <property type="protein sequence ID" value="KAA5613018.1"/>
    <property type="molecule type" value="Genomic_DNA"/>
</dbReference>
<sequence length="349" mass="36178">MPEPTTIAAAALPERASLLHRASGPVPGLLLTVTIAAAAYALRTIPGVNSFSPMIIAILLGIALHNTIGTPARARAGVVFSMRRLLRLAIILLGLQLTTQQVIAVGGPGMLIIVLTLLATFLATKALGRLFGVDRRLAELIAAGTSICGASAVIATNSVTRAPDEDVAYAVACVTVFGSLSMFLYPALPGLLHLDAHLFGLWSGASIHEIAQVVAASFQAGQEAGEFGTIAKLSRVMLLAPLVLGLGMVAARHAAAHAHGRVQARAPMPWFVFGFIALIGVNSLGVVPGAAKDLLVPGTTFLLTVALAAMGLETDLRKLRARGLRPLALGAASWLFISGFSLALIELVY</sequence>
<dbReference type="GO" id="GO:0005886">
    <property type="term" value="C:plasma membrane"/>
    <property type="evidence" value="ECO:0007669"/>
    <property type="project" value="UniProtKB-SubCell"/>
</dbReference>
<name>A0A5M6J095_9PROT</name>
<dbReference type="InterPro" id="IPR018383">
    <property type="entry name" value="UPF0324_pro"/>
</dbReference>
<evidence type="ECO:0000313" key="8">
    <source>
        <dbReference type="EMBL" id="KAA5613018.1"/>
    </source>
</evidence>
<organism evidence="8 9">
    <name type="scientific">Rhodovastum atsumiense</name>
    <dbReference type="NCBI Taxonomy" id="504468"/>
    <lineage>
        <taxon>Bacteria</taxon>
        <taxon>Pseudomonadati</taxon>
        <taxon>Pseudomonadota</taxon>
        <taxon>Alphaproteobacteria</taxon>
        <taxon>Acetobacterales</taxon>
        <taxon>Acetobacteraceae</taxon>
        <taxon>Rhodovastum</taxon>
    </lineage>
</organism>
<keyword evidence="4 7" id="KW-0812">Transmembrane</keyword>
<feature type="transmembrane region" description="Helical" evidence="7">
    <location>
        <begin position="324"/>
        <end position="345"/>
    </location>
</feature>
<evidence type="ECO:0000256" key="3">
    <source>
        <dbReference type="ARBA" id="ARBA00022475"/>
    </source>
</evidence>
<proteinExistence type="inferred from homology"/>
<feature type="transmembrane region" description="Helical" evidence="7">
    <location>
        <begin position="109"/>
        <end position="128"/>
    </location>
</feature>
<evidence type="ECO:0000256" key="7">
    <source>
        <dbReference type="SAM" id="Phobius"/>
    </source>
</evidence>
<comment type="subcellular location">
    <subcellularLocation>
        <location evidence="1">Cell membrane</location>
        <topology evidence="1">Multi-pass membrane protein</topology>
    </subcellularLocation>
</comment>
<evidence type="ECO:0000256" key="4">
    <source>
        <dbReference type="ARBA" id="ARBA00022692"/>
    </source>
</evidence>
<evidence type="ECO:0000256" key="1">
    <source>
        <dbReference type="ARBA" id="ARBA00004651"/>
    </source>
</evidence>
<dbReference type="PANTHER" id="PTHR30106">
    <property type="entry name" value="INNER MEMBRANE PROTEIN YEIH-RELATED"/>
    <property type="match status" value="1"/>
</dbReference>
<feature type="transmembrane region" description="Helical" evidence="7">
    <location>
        <begin position="48"/>
        <end position="64"/>
    </location>
</feature>
<feature type="transmembrane region" description="Helical" evidence="7">
    <location>
        <begin position="294"/>
        <end position="312"/>
    </location>
</feature>
<evidence type="ECO:0000313" key="9">
    <source>
        <dbReference type="Proteomes" id="UP000325255"/>
    </source>
</evidence>
<keyword evidence="5 7" id="KW-1133">Transmembrane helix</keyword>
<comment type="similarity">
    <text evidence="2">Belongs to the UPF0324 family.</text>
</comment>
<feature type="transmembrane region" description="Helical" evidence="7">
    <location>
        <begin position="238"/>
        <end position="256"/>
    </location>
</feature>
<dbReference type="OrthoDB" id="5393513at2"/>
<dbReference type="Proteomes" id="UP000325255">
    <property type="component" value="Unassembled WGS sequence"/>
</dbReference>
<accession>A0A5M6J095</accession>
<protein>
    <submittedName>
        <fullName evidence="8">YeiH family putative sulfate export transporter</fullName>
    </submittedName>
</protein>
<feature type="transmembrane region" description="Helical" evidence="7">
    <location>
        <begin position="85"/>
        <end position="103"/>
    </location>
</feature>
<keyword evidence="9" id="KW-1185">Reference proteome</keyword>
<dbReference type="Pfam" id="PF03601">
    <property type="entry name" value="Cons_hypoth698"/>
    <property type="match status" value="1"/>
</dbReference>
<feature type="transmembrane region" description="Helical" evidence="7">
    <location>
        <begin position="167"/>
        <end position="187"/>
    </location>
</feature>
<dbReference type="RefSeq" id="WP_150039922.1">
    <property type="nucleotide sequence ID" value="NZ_OW485601.1"/>
</dbReference>
<feature type="transmembrane region" description="Helical" evidence="7">
    <location>
        <begin position="268"/>
        <end position="288"/>
    </location>
</feature>
<comment type="caution">
    <text evidence="8">The sequence shown here is derived from an EMBL/GenBank/DDBJ whole genome shotgun (WGS) entry which is preliminary data.</text>
</comment>
<evidence type="ECO:0000256" key="5">
    <source>
        <dbReference type="ARBA" id="ARBA00022989"/>
    </source>
</evidence>
<gene>
    <name evidence="8" type="ORF">F1189_06545</name>
</gene>
<reference evidence="8 9" key="1">
    <citation type="submission" date="2019-09" db="EMBL/GenBank/DDBJ databases">
        <title>Genome sequence of Rhodovastum atsumiense, a diverse member of the Acetobacteraceae family of non-sulfur purple photosynthetic bacteria.</title>
        <authorList>
            <person name="Meyer T."/>
            <person name="Kyndt J."/>
        </authorList>
    </citation>
    <scope>NUCLEOTIDE SEQUENCE [LARGE SCALE GENOMIC DNA]</scope>
    <source>
        <strain evidence="8 9">DSM 21279</strain>
    </source>
</reference>
<evidence type="ECO:0000256" key="2">
    <source>
        <dbReference type="ARBA" id="ARBA00007977"/>
    </source>
</evidence>
<keyword evidence="6 7" id="KW-0472">Membrane</keyword>
<keyword evidence="3" id="KW-1003">Cell membrane</keyword>
<dbReference type="AlphaFoldDB" id="A0A5M6J095"/>